<evidence type="ECO:0000313" key="1">
    <source>
        <dbReference type="EMBL" id="GDZ82810.1"/>
    </source>
</evidence>
<name>A0A5A5TWI7_LEUCI</name>
<dbReference type="Proteomes" id="UP000323274">
    <property type="component" value="Unassembled WGS sequence"/>
</dbReference>
<dbReference type="Pfam" id="PF01638">
    <property type="entry name" value="HxlR"/>
    <property type="match status" value="1"/>
</dbReference>
<dbReference type="EMBL" id="BJJW01000001">
    <property type="protein sequence ID" value="GDZ82810.1"/>
    <property type="molecule type" value="Genomic_DNA"/>
</dbReference>
<dbReference type="InterPro" id="IPR036388">
    <property type="entry name" value="WH-like_DNA-bd_sf"/>
</dbReference>
<reference evidence="1 2" key="1">
    <citation type="submission" date="2019-04" db="EMBL/GenBank/DDBJ databases">
        <title>A pseudo-fructophilic Leuconostoc citreum strain F192-5 isolated from peel of satsuma mandarin: the first report for isolation and characterization of strain-dependent fructophilic-like characteristics.</title>
        <authorList>
            <person name="Maeno S."/>
            <person name="Tanizawa Y."/>
            <person name="Kajikawa A."/>
            <person name="Kanesaki Y."/>
            <person name="Kubota E."/>
            <person name="Arita M."/>
            <person name="Leon D."/>
            <person name="Endo A."/>
        </authorList>
    </citation>
    <scope>NUCLEOTIDE SEQUENCE [LARGE SCALE GENOMIC DNA]</scope>
    <source>
        <strain evidence="1 2">F192-5</strain>
    </source>
</reference>
<dbReference type="InterPro" id="IPR002577">
    <property type="entry name" value="HTH_HxlR"/>
</dbReference>
<dbReference type="Gene3D" id="1.10.10.10">
    <property type="entry name" value="Winged helix-like DNA-binding domain superfamily/Winged helix DNA-binding domain"/>
    <property type="match status" value="1"/>
</dbReference>
<dbReference type="RefSeq" id="WP_004900137.1">
    <property type="nucleotide sequence ID" value="NZ_BJJW01000001.1"/>
</dbReference>
<dbReference type="PANTHER" id="PTHR33204">
    <property type="entry name" value="TRANSCRIPTIONAL REGULATOR, MARR FAMILY"/>
    <property type="match status" value="1"/>
</dbReference>
<organism evidence="1 2">
    <name type="scientific">Leuconostoc citreum</name>
    <dbReference type="NCBI Taxonomy" id="33964"/>
    <lineage>
        <taxon>Bacteria</taxon>
        <taxon>Bacillati</taxon>
        <taxon>Bacillota</taxon>
        <taxon>Bacilli</taxon>
        <taxon>Lactobacillales</taxon>
        <taxon>Lactobacillaceae</taxon>
        <taxon>Leuconostoc</taxon>
    </lineage>
</organism>
<dbReference type="PANTHER" id="PTHR33204:SF37">
    <property type="entry name" value="HTH-TYPE TRANSCRIPTIONAL REGULATOR YODB"/>
    <property type="match status" value="1"/>
</dbReference>
<accession>A0A5A5TWI7</accession>
<dbReference type="SUPFAM" id="SSF46785">
    <property type="entry name" value="Winged helix' DNA-binding domain"/>
    <property type="match status" value="1"/>
</dbReference>
<comment type="caution">
    <text evidence="1">The sequence shown here is derived from an EMBL/GenBank/DDBJ whole genome shotgun (WGS) entry which is preliminary data.</text>
</comment>
<gene>
    <name evidence="1" type="ORF">LCIT_00520</name>
</gene>
<dbReference type="OMA" id="GEQRFNE"/>
<protein>
    <submittedName>
        <fullName evidence="1">MarR family transcriptional regulator</fullName>
    </submittedName>
</protein>
<dbReference type="AlphaFoldDB" id="A0A5A5TWI7"/>
<proteinExistence type="predicted"/>
<sequence>MTKTIDNTESILCQNFTNTFQILGRKWNGLIIETLLISGPKRFLELSRAIASCSDRVLVERLKELESVHLVKRVTYDNSSLIEYKLTEAGEAMRPMMAAIHEWSDKYNDVTQAKHADSND</sequence>
<dbReference type="InterPro" id="IPR036390">
    <property type="entry name" value="WH_DNA-bd_sf"/>
</dbReference>
<dbReference type="PROSITE" id="PS51118">
    <property type="entry name" value="HTH_HXLR"/>
    <property type="match status" value="1"/>
</dbReference>
<evidence type="ECO:0000313" key="2">
    <source>
        <dbReference type="Proteomes" id="UP000323274"/>
    </source>
</evidence>